<dbReference type="SMART" id="SM00406">
    <property type="entry name" value="IGv"/>
    <property type="match status" value="1"/>
</dbReference>
<feature type="chain" id="PRO_5040784466" description="Immunoglobulin V-set domain-containing protein" evidence="1">
    <location>
        <begin position="16"/>
        <end position="184"/>
    </location>
</feature>
<evidence type="ECO:0000256" key="1">
    <source>
        <dbReference type="SAM" id="SignalP"/>
    </source>
</evidence>
<dbReference type="Proteomes" id="UP000269945">
    <property type="component" value="Unassembled WGS sequence"/>
</dbReference>
<keyword evidence="1" id="KW-0732">Signal</keyword>
<gene>
    <name evidence="3" type="ORF">BN2614_LOCUS1</name>
</gene>
<dbReference type="InterPro" id="IPR013783">
    <property type="entry name" value="Ig-like_fold"/>
</dbReference>
<dbReference type="AlphaFoldDB" id="A0A9X9LN14"/>
<dbReference type="InterPro" id="IPR013106">
    <property type="entry name" value="Ig_V-set"/>
</dbReference>
<organism evidence="3 4">
    <name type="scientific">Gulo gulo</name>
    <name type="common">Wolverine</name>
    <name type="synonym">Gluton</name>
    <dbReference type="NCBI Taxonomy" id="48420"/>
    <lineage>
        <taxon>Eukaryota</taxon>
        <taxon>Metazoa</taxon>
        <taxon>Chordata</taxon>
        <taxon>Craniata</taxon>
        <taxon>Vertebrata</taxon>
        <taxon>Euteleostomi</taxon>
        <taxon>Mammalia</taxon>
        <taxon>Eutheria</taxon>
        <taxon>Laurasiatheria</taxon>
        <taxon>Carnivora</taxon>
        <taxon>Caniformia</taxon>
        <taxon>Musteloidea</taxon>
        <taxon>Mustelidae</taxon>
        <taxon>Guloninae</taxon>
        <taxon>Gulo</taxon>
    </lineage>
</organism>
<sequence length="184" mass="20199">MAWTLLITLLTLCSGDWLGEVFVDPGGFHVGVCGTVTPTCTGNSNHVGTCYVGWCQQIYHGAPKTVMLRATRPSGIPAWFPGSSSGYTTSLTISGLQPEDEADYYCSAWHNSINKDTVLQDHGDLRQKPAPVPHGHPYDCVTNMETVENLKGLSVLLKGQKQLYRESGSNFLLCFFFPLKPKQM</sequence>
<evidence type="ECO:0000313" key="4">
    <source>
        <dbReference type="Proteomes" id="UP000269945"/>
    </source>
</evidence>
<comment type="caution">
    <text evidence="3">The sequence shown here is derived from an EMBL/GenBank/DDBJ whole genome shotgun (WGS) entry which is preliminary data.</text>
</comment>
<dbReference type="EMBL" id="CYRY02008439">
    <property type="protein sequence ID" value="VCW77130.1"/>
    <property type="molecule type" value="Genomic_DNA"/>
</dbReference>
<evidence type="ECO:0000259" key="2">
    <source>
        <dbReference type="SMART" id="SM00406"/>
    </source>
</evidence>
<dbReference type="InterPro" id="IPR050150">
    <property type="entry name" value="IgV_Light_Chain"/>
</dbReference>
<feature type="domain" description="Immunoglobulin V-set" evidence="2">
    <location>
        <begin position="35"/>
        <end position="108"/>
    </location>
</feature>
<reference evidence="3 4" key="1">
    <citation type="submission" date="2018-10" db="EMBL/GenBank/DDBJ databases">
        <authorList>
            <person name="Ekblom R."/>
            <person name="Jareborg N."/>
        </authorList>
    </citation>
    <scope>NUCLEOTIDE SEQUENCE [LARGE SCALE GENOMIC DNA]</scope>
    <source>
        <tissue evidence="3">Muscle</tissue>
    </source>
</reference>
<protein>
    <recommendedName>
        <fullName evidence="2">Immunoglobulin V-set domain-containing protein</fullName>
    </recommendedName>
</protein>
<dbReference type="Pfam" id="PF07686">
    <property type="entry name" value="V-set"/>
    <property type="match status" value="1"/>
</dbReference>
<evidence type="ECO:0000313" key="3">
    <source>
        <dbReference type="EMBL" id="VCW77130.1"/>
    </source>
</evidence>
<keyword evidence="4" id="KW-1185">Reference proteome</keyword>
<accession>A0A9X9LN14</accession>
<proteinExistence type="predicted"/>
<name>A0A9X9LN14_GULGU</name>
<dbReference type="PANTHER" id="PTHR23267">
    <property type="entry name" value="IMMUNOGLOBULIN LIGHT CHAIN"/>
    <property type="match status" value="1"/>
</dbReference>
<dbReference type="Gene3D" id="2.60.40.10">
    <property type="entry name" value="Immunoglobulins"/>
    <property type="match status" value="1"/>
</dbReference>
<dbReference type="SUPFAM" id="SSF48726">
    <property type="entry name" value="Immunoglobulin"/>
    <property type="match status" value="1"/>
</dbReference>
<feature type="signal peptide" evidence="1">
    <location>
        <begin position="1"/>
        <end position="15"/>
    </location>
</feature>
<dbReference type="InterPro" id="IPR036179">
    <property type="entry name" value="Ig-like_dom_sf"/>
</dbReference>